<gene>
    <name evidence="10" type="ORF">ACFQ1G_08700</name>
</gene>
<dbReference type="NCBIfam" id="TIGR02093">
    <property type="entry name" value="P_ylase"/>
    <property type="match status" value="1"/>
</dbReference>
<comment type="similarity">
    <text evidence="3 9">Belongs to the glycogen phosphorylase family.</text>
</comment>
<protein>
    <recommendedName>
        <fullName evidence="9">Alpha-1,4 glucan phosphorylase</fullName>
        <ecNumber evidence="9">2.4.1.1</ecNumber>
    </recommendedName>
</protein>
<comment type="function">
    <text evidence="9">Allosteric enzyme that catalyzes the rate-limiting step in glycogen catabolism, the phosphorolytic cleavage of glycogen to produce glucose-1-phosphate, and plays a central role in maintaining cellular and organismal glucose homeostasis.</text>
</comment>
<dbReference type="PANTHER" id="PTHR11468">
    <property type="entry name" value="GLYCOGEN PHOSPHORYLASE"/>
    <property type="match status" value="1"/>
</dbReference>
<keyword evidence="6 9" id="KW-0663">Pyridoxal phosphate</keyword>
<reference evidence="11" key="1">
    <citation type="journal article" date="2019" name="Int. J. Syst. Evol. Microbiol.">
        <title>The Global Catalogue of Microorganisms (GCM) 10K type strain sequencing project: providing services to taxonomists for standard genome sequencing and annotation.</title>
        <authorList>
            <consortium name="The Broad Institute Genomics Platform"/>
            <consortium name="The Broad Institute Genome Sequencing Center for Infectious Disease"/>
            <person name="Wu L."/>
            <person name="Ma J."/>
        </authorList>
    </citation>
    <scope>NUCLEOTIDE SEQUENCE [LARGE SCALE GENOMIC DNA]</scope>
    <source>
        <strain evidence="11">CCUG 60898</strain>
    </source>
</reference>
<proteinExistence type="inferred from homology"/>
<dbReference type="PROSITE" id="PS00102">
    <property type="entry name" value="PHOSPHORYLASE"/>
    <property type="match status" value="1"/>
</dbReference>
<evidence type="ECO:0000256" key="9">
    <source>
        <dbReference type="RuleBase" id="RU000587"/>
    </source>
</evidence>
<dbReference type="CDD" id="cd04300">
    <property type="entry name" value="GT35_Glycogen_Phosphorylase"/>
    <property type="match status" value="1"/>
</dbReference>
<keyword evidence="4 9" id="KW-0328">Glycosyltransferase</keyword>
<evidence type="ECO:0000256" key="7">
    <source>
        <dbReference type="ARBA" id="ARBA00023277"/>
    </source>
</evidence>
<evidence type="ECO:0000256" key="6">
    <source>
        <dbReference type="ARBA" id="ARBA00022898"/>
    </source>
</evidence>
<evidence type="ECO:0000256" key="5">
    <source>
        <dbReference type="ARBA" id="ARBA00022679"/>
    </source>
</evidence>
<evidence type="ECO:0000256" key="1">
    <source>
        <dbReference type="ARBA" id="ARBA00001275"/>
    </source>
</evidence>
<dbReference type="Gene3D" id="3.40.50.2000">
    <property type="entry name" value="Glycogen Phosphorylase B"/>
    <property type="match status" value="2"/>
</dbReference>
<dbReference type="InterPro" id="IPR035090">
    <property type="entry name" value="Pyridoxal_P_attach_site"/>
</dbReference>
<dbReference type="RefSeq" id="WP_380738655.1">
    <property type="nucleotide sequence ID" value="NZ_JBHTJP010000034.1"/>
</dbReference>
<dbReference type="PANTHER" id="PTHR11468:SF3">
    <property type="entry name" value="GLYCOGEN PHOSPHORYLASE, LIVER FORM"/>
    <property type="match status" value="1"/>
</dbReference>
<evidence type="ECO:0000313" key="10">
    <source>
        <dbReference type="EMBL" id="MFD0976868.1"/>
    </source>
</evidence>
<sequence>MDTQNRKIESFFSSREAAEGTLDISKEDIKDAFLKKLFYGLGRIPAVATKNDLYTALALTIRDKVFGRYVRSLEQFAEKDARAIGYLSAEYLPGPHLGNNLLNLEIMDETREALAELDLDLKELLEQEVEPGLGNGGLGRLASCYLDSMATLGVPSIGYGIRYEFGIFNQSIKDGWQAEATDKWLHFGNPWEVVRPEIAFEVKFGGHTEHSYENDKLHVKWIPNTEVKGVAYDTAILGYQSNAIIMRLWSAEAVESFDFSVYNVGDYYKAVEKKMRSENLTKVLYPNDENLSGKELRLKQQYFFVSCSLQDIIRLHLLQGRKLEDLHEKFTLQLNDTHPSIAVPELMRLLVDEHAMEWDEAWEKTRNTFAYTNHTLLPEALEKWSVSLLGKILPRHLEIIYEINRRFLDDLRNLKYNGEQIARMSLIEDWGEPAIRMAHLATVGSYKVNGVSELHSRLLQKQVLHDFAQLWPEKFTNVTNGVSYRRFLAVSNPALADLITKKIGNQWLQNLNGIKELENLALDPDFQKEWIAVKLQNKKHLANHIKERTGIEIEPSMLFDIHVKRIHEYKRQHLKVLHILSLYLRIQAGKGDGISPTAFIFGGKAAPGYFMAKRIIKLITSVGDLVNNDPQVNGKLKVAFLPNFSVKQAQKVYPAADLSEQISMAGKEASGTGNMKFALNGALTVGTLDGANVEIREEVGEENFFLFGLTTDGVQEAKKQGYRPYNYYEENDHLKEILDFLVSGKLAKGDKELFRPIYDNLIHQDPYLVLKDFQSYIDCQNKIHTAWRDPERWVKMSILNVAHIGKFSSDRSIKDYSDNIWELEVMKV</sequence>
<evidence type="ECO:0000256" key="2">
    <source>
        <dbReference type="ARBA" id="ARBA00001933"/>
    </source>
</evidence>
<evidence type="ECO:0000256" key="4">
    <source>
        <dbReference type="ARBA" id="ARBA00022676"/>
    </source>
</evidence>
<comment type="caution">
    <text evidence="10">The sequence shown here is derived from an EMBL/GenBank/DDBJ whole genome shotgun (WGS) entry which is preliminary data.</text>
</comment>
<keyword evidence="11" id="KW-1185">Reference proteome</keyword>
<evidence type="ECO:0000313" key="11">
    <source>
        <dbReference type="Proteomes" id="UP001597100"/>
    </source>
</evidence>
<dbReference type="PIRSF" id="PIRSF000460">
    <property type="entry name" value="Pprylas_GlgP"/>
    <property type="match status" value="1"/>
</dbReference>
<evidence type="ECO:0000256" key="8">
    <source>
        <dbReference type="ARBA" id="ARBA00025174"/>
    </source>
</evidence>
<evidence type="ECO:0000256" key="3">
    <source>
        <dbReference type="ARBA" id="ARBA00006047"/>
    </source>
</evidence>
<keyword evidence="5 9" id="KW-0808">Transferase</keyword>
<comment type="catalytic activity">
    <reaction evidence="1 9">
        <text>[(1-&gt;4)-alpha-D-glucosyl](n) + phosphate = [(1-&gt;4)-alpha-D-glucosyl](n-1) + alpha-D-glucose 1-phosphate</text>
        <dbReference type="Rhea" id="RHEA:41732"/>
        <dbReference type="Rhea" id="RHEA-COMP:9584"/>
        <dbReference type="Rhea" id="RHEA-COMP:9586"/>
        <dbReference type="ChEBI" id="CHEBI:15444"/>
        <dbReference type="ChEBI" id="CHEBI:43474"/>
        <dbReference type="ChEBI" id="CHEBI:58601"/>
        <dbReference type="EC" id="2.4.1.1"/>
    </reaction>
</comment>
<comment type="function">
    <text evidence="8">Phosphorylase is an important allosteric enzyme in carbohydrate metabolism. Enzymes from different sources differ in their regulatory mechanisms and in their natural substrates. However, all known phosphorylases share catalytic and structural properties.</text>
</comment>
<dbReference type="Pfam" id="PF00343">
    <property type="entry name" value="Phosphorylase"/>
    <property type="match status" value="1"/>
</dbReference>
<dbReference type="Proteomes" id="UP001597100">
    <property type="component" value="Unassembled WGS sequence"/>
</dbReference>
<dbReference type="SUPFAM" id="SSF53756">
    <property type="entry name" value="UDP-Glycosyltransferase/glycogen phosphorylase"/>
    <property type="match status" value="1"/>
</dbReference>
<keyword evidence="7 9" id="KW-0119">Carbohydrate metabolism</keyword>
<dbReference type="EMBL" id="JBHTJP010000034">
    <property type="protein sequence ID" value="MFD0976868.1"/>
    <property type="molecule type" value="Genomic_DNA"/>
</dbReference>
<dbReference type="InterPro" id="IPR000811">
    <property type="entry name" value="Glyco_trans_35"/>
</dbReference>
<dbReference type="GO" id="GO:0004645">
    <property type="term" value="F:1,4-alpha-oligoglucan phosphorylase activity"/>
    <property type="evidence" value="ECO:0007669"/>
    <property type="project" value="UniProtKB-EC"/>
</dbReference>
<accession>A0ABW3IFR6</accession>
<organism evidence="10 11">
    <name type="scientific">Salinimicrobium gaetbulicola</name>
    <dbReference type="NCBI Taxonomy" id="999702"/>
    <lineage>
        <taxon>Bacteria</taxon>
        <taxon>Pseudomonadati</taxon>
        <taxon>Bacteroidota</taxon>
        <taxon>Flavobacteriia</taxon>
        <taxon>Flavobacteriales</taxon>
        <taxon>Flavobacteriaceae</taxon>
        <taxon>Salinimicrobium</taxon>
    </lineage>
</organism>
<dbReference type="InterPro" id="IPR011833">
    <property type="entry name" value="Glycg_phsphrylas"/>
</dbReference>
<dbReference type="EC" id="2.4.1.1" evidence="9"/>
<name>A0ABW3IFR6_9FLAO</name>
<comment type="cofactor">
    <cofactor evidence="2 9">
        <name>pyridoxal 5'-phosphate</name>
        <dbReference type="ChEBI" id="CHEBI:597326"/>
    </cofactor>
</comment>